<organism evidence="1 2">
    <name type="scientific">Acinetobacter baumannii 1462234</name>
    <dbReference type="NCBI Taxonomy" id="1310646"/>
    <lineage>
        <taxon>Bacteria</taxon>
        <taxon>Pseudomonadati</taxon>
        <taxon>Pseudomonadota</taxon>
        <taxon>Gammaproteobacteria</taxon>
        <taxon>Moraxellales</taxon>
        <taxon>Moraxellaceae</taxon>
        <taxon>Acinetobacter</taxon>
        <taxon>Acinetobacter calcoaceticus/baumannii complex</taxon>
    </lineage>
</organism>
<dbReference type="Proteomes" id="UP000020865">
    <property type="component" value="Unassembled WGS sequence"/>
</dbReference>
<sequence length="79" mass="9211">MPAFEWVHVQLHQQKGMISLSPPTICNSAQIFDYLRPDFHPNDHDTTEYLEYYKDKLLKEGGAIAPYFVKEFTPPVRLS</sequence>
<protein>
    <submittedName>
        <fullName evidence="1">Transposase</fullName>
    </submittedName>
</protein>
<reference evidence="1 2" key="1">
    <citation type="submission" date="2014-02" db="EMBL/GenBank/DDBJ databases">
        <title>Comparative genomics and transcriptomics to identify genetic mechanisms underlying the emergence of carbapenem resistant Acinetobacter baumannii (CRAb).</title>
        <authorList>
            <person name="Harris A.D."/>
            <person name="Johnson K.J."/>
            <person name="George J."/>
            <person name="Shefchek K."/>
            <person name="Daugherty S.C."/>
            <person name="Parankush S."/>
            <person name="Sadzewicz L."/>
            <person name="Tallon L."/>
            <person name="Sengamalay N."/>
            <person name="Hazen T.H."/>
            <person name="Rasko D.A."/>
        </authorList>
    </citation>
    <scope>NUCLEOTIDE SEQUENCE [LARGE SCALE GENOMIC DNA]</scope>
    <source>
        <strain evidence="1 2">1462234</strain>
    </source>
</reference>
<comment type="caution">
    <text evidence="1">The sequence shown here is derived from an EMBL/GenBank/DDBJ whole genome shotgun (WGS) entry which is preliminary data.</text>
</comment>
<evidence type="ECO:0000313" key="1">
    <source>
        <dbReference type="EMBL" id="EXB53768.1"/>
    </source>
</evidence>
<gene>
    <name evidence="1" type="ORF">J545_4128</name>
</gene>
<proteinExistence type="predicted"/>
<evidence type="ECO:0000313" key="2">
    <source>
        <dbReference type="Proteomes" id="UP000020865"/>
    </source>
</evidence>
<accession>A0A9P2UP60</accession>
<dbReference type="EMBL" id="JEWR01000197">
    <property type="protein sequence ID" value="EXB53768.1"/>
    <property type="molecule type" value="Genomic_DNA"/>
</dbReference>
<name>A0A9P2UP60_ACIBA</name>
<dbReference type="AlphaFoldDB" id="A0A9P2UP60"/>